<feature type="region of interest" description="Disordered" evidence="2">
    <location>
        <begin position="2466"/>
        <end position="2592"/>
    </location>
</feature>
<feature type="compositionally biased region" description="Basic and acidic residues" evidence="2">
    <location>
        <begin position="1076"/>
        <end position="1097"/>
    </location>
</feature>
<feature type="compositionally biased region" description="Basic and acidic residues" evidence="2">
    <location>
        <begin position="1302"/>
        <end position="1329"/>
    </location>
</feature>
<feature type="compositionally biased region" description="Low complexity" evidence="2">
    <location>
        <begin position="102"/>
        <end position="111"/>
    </location>
</feature>
<feature type="compositionally biased region" description="Basic and acidic residues" evidence="2">
    <location>
        <begin position="874"/>
        <end position="899"/>
    </location>
</feature>
<feature type="compositionally biased region" description="Basic and acidic residues" evidence="2">
    <location>
        <begin position="1209"/>
        <end position="1238"/>
    </location>
</feature>
<feature type="compositionally biased region" description="Gly residues" evidence="2">
    <location>
        <begin position="1607"/>
        <end position="1621"/>
    </location>
</feature>
<dbReference type="GO" id="GO:0009982">
    <property type="term" value="F:pseudouridine synthase activity"/>
    <property type="evidence" value="ECO:0007669"/>
    <property type="project" value="InterPro"/>
</dbReference>
<feature type="region of interest" description="Disordered" evidence="2">
    <location>
        <begin position="1658"/>
        <end position="1804"/>
    </location>
</feature>
<feature type="region of interest" description="Disordered" evidence="2">
    <location>
        <begin position="2636"/>
        <end position="2780"/>
    </location>
</feature>
<feature type="region of interest" description="Disordered" evidence="2">
    <location>
        <begin position="16"/>
        <end position="167"/>
    </location>
</feature>
<feature type="compositionally biased region" description="Basic and acidic residues" evidence="2">
    <location>
        <begin position="1690"/>
        <end position="1699"/>
    </location>
</feature>
<organism evidence="4 5">
    <name type="scientific">Toxoplasma gondii GAB2-2007-GAL-DOM2</name>
    <dbReference type="NCBI Taxonomy" id="1130820"/>
    <lineage>
        <taxon>Eukaryota</taxon>
        <taxon>Sar</taxon>
        <taxon>Alveolata</taxon>
        <taxon>Apicomplexa</taxon>
        <taxon>Conoidasida</taxon>
        <taxon>Coccidia</taxon>
        <taxon>Eucoccidiorida</taxon>
        <taxon>Eimeriorina</taxon>
        <taxon>Sarcocystidae</taxon>
        <taxon>Toxoplasma</taxon>
    </lineage>
</organism>
<feature type="compositionally biased region" description="Basic and acidic residues" evidence="2">
    <location>
        <begin position="288"/>
        <end position="307"/>
    </location>
</feature>
<feature type="region of interest" description="Disordered" evidence="2">
    <location>
        <begin position="1400"/>
        <end position="1646"/>
    </location>
</feature>
<feature type="region of interest" description="Disordered" evidence="2">
    <location>
        <begin position="855"/>
        <end position="899"/>
    </location>
</feature>
<feature type="compositionally biased region" description="Polar residues" evidence="2">
    <location>
        <begin position="1447"/>
        <end position="1474"/>
    </location>
</feature>
<feature type="compositionally biased region" description="Low complexity" evidence="2">
    <location>
        <begin position="1622"/>
        <end position="1632"/>
    </location>
</feature>
<feature type="compositionally biased region" description="Low complexity" evidence="2">
    <location>
        <begin position="2497"/>
        <end position="2508"/>
    </location>
</feature>
<feature type="compositionally biased region" description="Gly residues" evidence="2">
    <location>
        <begin position="2469"/>
        <end position="2478"/>
    </location>
</feature>
<comment type="similarity">
    <text evidence="1">Belongs to the pseudouridine synthase RluA family.</text>
</comment>
<feature type="compositionally biased region" description="Basic and acidic residues" evidence="2">
    <location>
        <begin position="2219"/>
        <end position="2228"/>
    </location>
</feature>
<proteinExistence type="inferred from homology"/>
<dbReference type="OrthoDB" id="332286at2759"/>
<dbReference type="PANTHER" id="PTHR21600:SF87">
    <property type="entry name" value="RNA PSEUDOURIDYLATE SYNTHASE DOMAIN-CONTAINING PROTEIN 1"/>
    <property type="match status" value="1"/>
</dbReference>
<gene>
    <name evidence="4" type="ORF">TGDOM2_316680</name>
</gene>
<protein>
    <submittedName>
        <fullName evidence="4">RNA pseudouridine synthase superfamily protein</fullName>
    </submittedName>
</protein>
<feature type="compositionally biased region" description="Polar residues" evidence="2">
    <location>
        <begin position="1794"/>
        <end position="1804"/>
    </location>
</feature>
<feature type="compositionally biased region" description="Low complexity" evidence="2">
    <location>
        <begin position="1673"/>
        <end position="1684"/>
    </location>
</feature>
<dbReference type="EMBL" id="AHZU02001722">
    <property type="protein sequence ID" value="KFG29508.1"/>
    <property type="molecule type" value="Genomic_DNA"/>
</dbReference>
<dbReference type="CDD" id="cd02869">
    <property type="entry name" value="PseudoU_synth_RluA_like"/>
    <property type="match status" value="1"/>
</dbReference>
<feature type="compositionally biased region" description="Basic and acidic residues" evidence="2">
    <location>
        <begin position="982"/>
        <end position="994"/>
    </location>
</feature>
<sequence>MFVRGSRQCTSSCASLPAFSEDRREAEGSWSRNPPRDCFRDDEAEAKRSRELGRDRDLDRERDLEREVFTGVPGRQGVPLPDPLREVSSSFLSPPAKPVFPPRSSSSPTSSCGRAAFHGGLQEGERTHLEERSQLEERPHLERQGVCGREETSREREVHARYSNSFRGEERAPVFADRLADGEMEAGCVRDRRFLPERDPRGVYCGGGEPHERLFASECGDRRAEAVDASGEQKERRELLAFAPFSHPYPAQFMREGEGRAGVYVHSEREFKGEDTMESRKGREHLHAFHAPREAFPETEGGRRDSGEFAPFLGAKGFEDEADRNRPFKRGFFVGGPEREDAPFPGHPYPPRHFEPQRETRGDARASPPSSPFLPPFRRAEEPPPLGAPVFPLRQGEERKPHSVDVWRSEGAEDTGDTAPPGRPDPRAGSDPRGLPLPSSYFFSHGNLVHAEGDGKLREDWREAEVRGAASHAEGRPEQRFPFPSEAGAAFSGDGHAPHLSPPPQRGGARVCESSFYPPPGPLPFFDGPYPPRAAYQGMDVGVYRQREGSEGEAPRDYRMQVPFHRSGAEEPEGDRQFFLSPGFSAWSGEGDKREDGREGPEREREETGFPHQRPVPESERFVARFSSHTLEGTGPVSFLVDTAPASPTLPPAFGCASRDPRFQASPLLQPPLRGPDLGAAPELEKPASREALQPNFFHERDGKGAFLERGLQGLSYTPGGAQCELEENKGSAPRESLDCGPKGASFQGEGPAPESPVGFNGPFQPLHVKAQTMPARPCLGHPTTCSSPGTRQGESCTSVEDSAFFSTASTYPKTEAEGEGAARAASTGSAVSLGDSCGSPEACAADRDAVVTLPGATSGYPSPGLHVAGAERGGLREPDGPGKNEERHLESEREREYRLQREREERDLMLRQCFFSEPSSPLDRQRNACSSSAFPPSFPAHPSAFPASFVGLNCAAPSVKGDGRGPLCHRPAGGPGSLLSREPEPGERDRFREQGSTTGLLPLPYASPARQTSPGGGAHATRGCLGPGGFPGAPFLGRLGLESGRDEERGKGEGRRSPSSLLGSRPDQAAPFLRLFEESDRGRPEEEGLKGEEWRRRAVGSLDRGDAAPEAPPGDTQRPEKREPVREGDDGQKGDRDGREEEVRGPGPWQTTPRPLEASLQWEGASPTAEGDRAGLVGPHKETVRTPSPSGPVSPFAGVSADAGAKQTSERRQGRPTVEDLRLRSRIADPETARTEEGGASWRSSERGSGRRQQSLQGPEEKDEKLAETGLGQTLNARGSSQVPGKDRGDSSMSVSGVGEPEERQSSSGEHRSAEKRCQKEAREEEGTLLKASSGVVQSSEEPLIAGKPSLPVAFSFSSRQKEPFSIITSIAAMASPLPPPPGATSTFVNNARAWGMLSGVSPGPDAGVSGRGPSSGTPRFVASSSSAGGGKREAVGRSFVAAPASETTEMGESGASQRSGKTPNRSVSSSREASGGRNRGRSATATSAPASSSSSSPSCSSSSSAAFPLPSSSPPTSTTSSSSPTTSASSSSPSSSSCSSPSSSSSSSSSPSPSSSSTSSSSTSSFSVPGGETAATTLGSFFASPAPKKPAVRESRGAALRSALGGTGPSASGGTGPTGASGPAGPSAGAEGEGEETPVSSSAERWRVFSYAEVCSRGSSGGARGAGGRGAAHAGSGFSRSSPGPDIGRPRREDEAAGRGGTAGPGAQEKPGTEGGVSRASSLLGASGARQGREPDKTRDKALETRDKTVGSSRPGGAVAGEEEVSEKTRESHAEAGEKEKAGGTLRGSRPPFTSTSTGARLPAISSNSASLIMDFPASNSSGNSLFSRISQASAAPGAGREVAPGTGGAGKSSKEDEKGAKAGSGASAASVANGEAPNASSSDCSDEEEEAITLLPKELVSPKKEPDVLWEGDGLTVIDKPPGWHCSDVRYDPQTESRQLCCIVSSSRPEPLGLYCSLRFNYPTGKLKECNFGLGHRLDVDTSGPIIIAQTLEAWQWIRDQMHKRNISKEYICLCHGTLAEGFHVIDSPIITSTDGRRLQSYIHHAGQPSLTVVKPLAHLEHRELRYPGSTTPLQFTLNWVKIHTGRTHQIRVHLQSLLDSRGRPHCLVSDDKYGNGQQVEDFQWCRRLFLHQHRLSFRDLNDTPQCFVSPLRADLLSALRHLRVVRSMHDAWHPLRDHLLLGPGQAPGSSCRTSSRTGDNAANREGPRQTAGRDAGNKDVRNKDSGPGASGTGAPGGGDGSGAGASGTGASGEGKSGEKLEIHVVLTDAEQRAYDAACRAMQQHNQEYRRNAASRCCFSSGSGALGAPYGASLVGGALPVSPLAGGPGGLLLGSNKAVAASALCGPPLIKVGAGLKNVGNSAPLVPLLPPISTAMLGAAGAAYHAHHPLMLNHKGVLGTPGGPQAVALRQQTRGGPGLAALNVPLASSGSSGGLMTSGAAGEEGRDAAGIYSRSNSGTLALSGALGSGSPGGAGSHTSTRGFGDPSGGDCTPASGRESAAAAGARTERDGAAPDGSGLDWKGKASQGALSTSSSSGVASSGEATPGARSASSQSSLSSCSSAQNTSRSLLGTGGASRFFGSAANTPPSARSLAFAGRVLPGAGPGLGSTTAVGTNRALPAALDAMVLGGPRSMASAQAGASSAGNPKSSAGSKDGFFRSLRGDSSREGEAGHRLSSAGAGMNRSGPSPSDHQLFSSLGRTSSSGARGDKGTSGETPEKGDGAEGRGDDQGPTVGDTSPPGTDKAGARPAATGPRRQLYKEVLVRSNKGDESGAPTS</sequence>
<feature type="compositionally biased region" description="Polar residues" evidence="2">
    <location>
        <begin position="2688"/>
        <end position="2708"/>
    </location>
</feature>
<feature type="compositionally biased region" description="Low complexity" evidence="2">
    <location>
        <begin position="1718"/>
        <end position="1732"/>
    </location>
</feature>
<comment type="caution">
    <text evidence="4">The sequence shown here is derived from an EMBL/GenBank/DDBJ whole genome shotgun (WGS) entry which is preliminary data.</text>
</comment>
<feature type="compositionally biased region" description="Basic and acidic residues" evidence="2">
    <location>
        <begin position="2761"/>
        <end position="2774"/>
    </location>
</feature>
<dbReference type="InterPro" id="IPR006145">
    <property type="entry name" value="PsdUridine_synth_RsuA/RluA"/>
</dbReference>
<dbReference type="VEuPathDB" id="ToxoDB:TGDOM2_316680"/>
<evidence type="ECO:0000313" key="5">
    <source>
        <dbReference type="Proteomes" id="UP000028837"/>
    </source>
</evidence>
<feature type="region of interest" description="Disordered" evidence="2">
    <location>
        <begin position="1834"/>
        <end position="1891"/>
    </location>
</feature>
<feature type="compositionally biased region" description="Low complexity" evidence="2">
    <location>
        <begin position="1864"/>
        <end position="1886"/>
    </location>
</feature>
<reference evidence="4 5" key="1">
    <citation type="submission" date="2014-02" db="EMBL/GenBank/DDBJ databases">
        <authorList>
            <person name="Sibley D."/>
            <person name="Venepally P."/>
            <person name="Karamycheva S."/>
            <person name="Hadjithomas M."/>
            <person name="Khan A."/>
            <person name="Brunk B."/>
            <person name="Roos D."/>
            <person name="Caler E."/>
            <person name="Lorenzi H."/>
        </authorList>
    </citation>
    <scope>NUCLEOTIDE SEQUENCE [LARGE SCALE GENOMIC DNA]</scope>
    <source>
        <strain evidence="4 5">GAB2-2007-GAL-DOM2</strain>
    </source>
</reference>
<feature type="compositionally biased region" description="Polar residues" evidence="2">
    <location>
        <begin position="1414"/>
        <end position="1428"/>
    </location>
</feature>
<feature type="region of interest" description="Disordered" evidence="2">
    <location>
        <begin position="2186"/>
        <end position="2260"/>
    </location>
</feature>
<feature type="compositionally biased region" description="Basic and acidic residues" evidence="2">
    <location>
        <begin position="451"/>
        <end position="466"/>
    </location>
</feature>
<feature type="compositionally biased region" description="Basic and acidic residues" evidence="2">
    <location>
        <begin position="2710"/>
        <end position="2732"/>
    </location>
</feature>
<feature type="compositionally biased region" description="Basic and acidic residues" evidence="2">
    <location>
        <begin position="2664"/>
        <end position="2676"/>
    </location>
</feature>
<feature type="compositionally biased region" description="Low complexity" evidence="2">
    <location>
        <begin position="2636"/>
        <end position="2648"/>
    </location>
</feature>
<feature type="compositionally biased region" description="Basic and acidic residues" evidence="2">
    <location>
        <begin position="1733"/>
        <end position="1751"/>
    </location>
</feature>
<feature type="compositionally biased region" description="Basic and acidic residues" evidence="2">
    <location>
        <begin position="352"/>
        <end position="364"/>
    </location>
</feature>
<dbReference type="Pfam" id="PF00849">
    <property type="entry name" value="PseudoU_synth_2"/>
    <property type="match status" value="1"/>
</dbReference>
<dbReference type="SUPFAM" id="SSF55120">
    <property type="entry name" value="Pseudouridine synthase"/>
    <property type="match status" value="1"/>
</dbReference>
<feature type="compositionally biased region" description="Gly residues" evidence="2">
    <location>
        <begin position="2232"/>
        <end position="2258"/>
    </location>
</feature>
<feature type="compositionally biased region" description="Basic and acidic residues" evidence="2">
    <location>
        <begin position="395"/>
        <end position="411"/>
    </location>
</feature>
<evidence type="ECO:0000256" key="1">
    <source>
        <dbReference type="ARBA" id="ARBA00010876"/>
    </source>
</evidence>
<feature type="compositionally biased region" description="Low complexity" evidence="2">
    <location>
        <begin position="1033"/>
        <end position="1043"/>
    </location>
</feature>
<feature type="compositionally biased region" description="Basic and acidic residues" evidence="2">
    <location>
        <begin position="34"/>
        <end position="68"/>
    </location>
</feature>
<dbReference type="InterPro" id="IPR050188">
    <property type="entry name" value="RluA_PseudoU_synthase"/>
</dbReference>
<feature type="compositionally biased region" description="Polar residues" evidence="2">
    <location>
        <begin position="2191"/>
        <end position="2204"/>
    </location>
</feature>
<feature type="compositionally biased region" description="Low complexity" evidence="2">
    <location>
        <begin position="2553"/>
        <end position="2567"/>
    </location>
</feature>
<feature type="domain" description="Pseudouridine synthase RsuA/RluA-like" evidence="3">
    <location>
        <begin position="1919"/>
        <end position="2100"/>
    </location>
</feature>
<feature type="compositionally biased region" description="Low complexity" evidence="2">
    <location>
        <begin position="2750"/>
        <end position="2759"/>
    </location>
</feature>
<feature type="compositionally biased region" description="Low complexity" evidence="2">
    <location>
        <begin position="1484"/>
        <end position="1569"/>
    </location>
</feature>
<feature type="compositionally biased region" description="Low complexity" evidence="2">
    <location>
        <begin position="2528"/>
        <end position="2545"/>
    </location>
</feature>
<name>A0A086JBJ0_TOXGO</name>
<feature type="compositionally biased region" description="Basic and acidic residues" evidence="2">
    <location>
        <begin position="1768"/>
        <end position="1784"/>
    </location>
</feature>
<feature type="region of interest" description="Disordered" evidence="2">
    <location>
        <begin position="567"/>
        <end position="619"/>
    </location>
</feature>
<dbReference type="GO" id="GO:0000455">
    <property type="term" value="P:enzyme-directed rRNA pseudouridine synthesis"/>
    <property type="evidence" value="ECO:0007669"/>
    <property type="project" value="TreeGrafter"/>
</dbReference>
<dbReference type="InterPro" id="IPR020103">
    <property type="entry name" value="PsdUridine_synth_cat_dom_sf"/>
</dbReference>
<evidence type="ECO:0000259" key="3">
    <source>
        <dbReference type="Pfam" id="PF00849"/>
    </source>
</evidence>
<dbReference type="Proteomes" id="UP000028837">
    <property type="component" value="Unassembled WGS sequence"/>
</dbReference>
<feature type="compositionally biased region" description="Low complexity" evidence="2">
    <location>
        <begin position="1058"/>
        <end position="1067"/>
    </location>
</feature>
<accession>A0A086JBJ0</accession>
<feature type="region of interest" description="Disordered" evidence="2">
    <location>
        <begin position="651"/>
        <end position="697"/>
    </location>
</feature>
<feature type="compositionally biased region" description="Basic and acidic residues" evidence="2">
    <location>
        <begin position="1118"/>
        <end position="1145"/>
    </location>
</feature>
<dbReference type="PANTHER" id="PTHR21600">
    <property type="entry name" value="MITOCHONDRIAL RNA PSEUDOURIDINE SYNTHASE"/>
    <property type="match status" value="1"/>
</dbReference>
<dbReference type="Gene3D" id="3.30.2350.10">
    <property type="entry name" value="Pseudouridine synthase"/>
    <property type="match status" value="1"/>
</dbReference>
<feature type="compositionally biased region" description="Gly residues" evidence="2">
    <location>
        <begin position="1661"/>
        <end position="1672"/>
    </location>
</feature>
<feature type="compositionally biased region" description="Basic and acidic residues" evidence="2">
    <location>
        <begin position="1044"/>
        <end position="1057"/>
    </location>
</feature>
<dbReference type="GO" id="GO:0003723">
    <property type="term" value="F:RNA binding"/>
    <property type="evidence" value="ECO:0007669"/>
    <property type="project" value="InterPro"/>
</dbReference>
<feature type="compositionally biased region" description="Polar residues" evidence="2">
    <location>
        <begin position="1272"/>
        <end position="1284"/>
    </location>
</feature>
<feature type="region of interest" description="Disordered" evidence="2">
    <location>
        <begin position="719"/>
        <end position="757"/>
    </location>
</feature>
<feature type="compositionally biased region" description="Basic and acidic residues" evidence="2">
    <location>
        <begin position="317"/>
        <end position="326"/>
    </location>
</feature>
<feature type="region of interest" description="Disordered" evidence="2">
    <location>
        <begin position="288"/>
        <end position="515"/>
    </location>
</feature>
<feature type="compositionally biased region" description="Basic and acidic residues" evidence="2">
    <location>
        <begin position="590"/>
        <end position="619"/>
    </location>
</feature>
<feature type="region of interest" description="Disordered" evidence="2">
    <location>
        <begin position="965"/>
        <end position="1344"/>
    </location>
</feature>
<feature type="compositionally biased region" description="Basic and acidic residues" evidence="2">
    <location>
        <begin position="123"/>
        <end position="160"/>
    </location>
</feature>
<evidence type="ECO:0000256" key="2">
    <source>
        <dbReference type="SAM" id="MobiDB-lite"/>
    </source>
</evidence>
<evidence type="ECO:0000313" key="4">
    <source>
        <dbReference type="EMBL" id="KFG29508.1"/>
    </source>
</evidence>